<reference evidence="16" key="1">
    <citation type="submission" date="2022-06" db="EMBL/GenBank/DDBJ databases">
        <title>Vallitalea longa sp. nov., an anaerobic bacterium isolated from marine sediment.</title>
        <authorList>
            <person name="Hirano S."/>
            <person name="Terahara T."/>
            <person name="Mori K."/>
            <person name="Hamada M."/>
            <person name="Matsumoto R."/>
            <person name="Kobayashi T."/>
        </authorList>
    </citation>
    <scope>NUCLEOTIDE SEQUENCE</scope>
    <source>
        <strain evidence="16">SH18-1</strain>
    </source>
</reference>
<evidence type="ECO:0000256" key="4">
    <source>
        <dbReference type="ARBA" id="ARBA00012438"/>
    </source>
</evidence>
<keyword evidence="5" id="KW-1003">Cell membrane</keyword>
<dbReference type="GO" id="GO:0000155">
    <property type="term" value="F:phosphorelay sensor kinase activity"/>
    <property type="evidence" value="ECO:0007669"/>
    <property type="project" value="InterPro"/>
</dbReference>
<dbReference type="InterPro" id="IPR036097">
    <property type="entry name" value="HisK_dim/P_sf"/>
</dbReference>
<dbReference type="PANTHER" id="PTHR45453:SF1">
    <property type="entry name" value="PHOSPHATE REGULON SENSOR PROTEIN PHOR"/>
    <property type="match status" value="1"/>
</dbReference>
<keyword evidence="13" id="KW-0812">Transmembrane</keyword>
<evidence type="ECO:0000256" key="10">
    <source>
        <dbReference type="ARBA" id="ARBA00022840"/>
    </source>
</evidence>
<evidence type="ECO:0000313" key="17">
    <source>
        <dbReference type="Proteomes" id="UP001144256"/>
    </source>
</evidence>
<comment type="catalytic activity">
    <reaction evidence="1">
        <text>ATP + protein L-histidine = ADP + protein N-phospho-L-histidine.</text>
        <dbReference type="EC" id="2.7.13.3"/>
    </reaction>
</comment>
<dbReference type="Pfam" id="PF00672">
    <property type="entry name" value="HAMP"/>
    <property type="match status" value="1"/>
</dbReference>
<dbReference type="GO" id="GO:0005524">
    <property type="term" value="F:ATP binding"/>
    <property type="evidence" value="ECO:0007669"/>
    <property type="project" value="UniProtKB-KW"/>
</dbReference>
<evidence type="ECO:0000256" key="2">
    <source>
        <dbReference type="ARBA" id="ARBA00004236"/>
    </source>
</evidence>
<dbReference type="GO" id="GO:0016036">
    <property type="term" value="P:cellular response to phosphate starvation"/>
    <property type="evidence" value="ECO:0007669"/>
    <property type="project" value="TreeGrafter"/>
</dbReference>
<feature type="transmembrane region" description="Helical" evidence="13">
    <location>
        <begin position="160"/>
        <end position="182"/>
    </location>
</feature>
<keyword evidence="17" id="KW-1185">Reference proteome</keyword>
<dbReference type="SMART" id="SM00388">
    <property type="entry name" value="HisKA"/>
    <property type="match status" value="1"/>
</dbReference>
<protein>
    <recommendedName>
        <fullName evidence="4">histidine kinase</fullName>
        <ecNumber evidence="4">2.7.13.3</ecNumber>
    </recommendedName>
</protein>
<dbReference type="Gene3D" id="1.10.287.130">
    <property type="match status" value="1"/>
</dbReference>
<organism evidence="16 17">
    <name type="scientific">Vallitalea longa</name>
    <dbReference type="NCBI Taxonomy" id="2936439"/>
    <lineage>
        <taxon>Bacteria</taxon>
        <taxon>Bacillati</taxon>
        <taxon>Bacillota</taxon>
        <taxon>Clostridia</taxon>
        <taxon>Lachnospirales</taxon>
        <taxon>Vallitaleaceae</taxon>
        <taxon>Vallitalea</taxon>
    </lineage>
</organism>
<dbReference type="PRINTS" id="PR00344">
    <property type="entry name" value="BCTRLSENSOR"/>
</dbReference>
<dbReference type="GO" id="GO:0005886">
    <property type="term" value="C:plasma membrane"/>
    <property type="evidence" value="ECO:0007669"/>
    <property type="project" value="UniProtKB-SubCell"/>
</dbReference>
<evidence type="ECO:0000256" key="6">
    <source>
        <dbReference type="ARBA" id="ARBA00022553"/>
    </source>
</evidence>
<keyword evidence="9 16" id="KW-0418">Kinase</keyword>
<dbReference type="PANTHER" id="PTHR45453">
    <property type="entry name" value="PHOSPHATE REGULON SENSOR PROTEIN PHOR"/>
    <property type="match status" value="1"/>
</dbReference>
<dbReference type="InterPro" id="IPR003660">
    <property type="entry name" value="HAMP_dom"/>
</dbReference>
<keyword evidence="11" id="KW-0902">Two-component regulatory system</keyword>
<feature type="transmembrane region" description="Helical" evidence="13">
    <location>
        <begin position="6"/>
        <end position="25"/>
    </location>
</feature>
<evidence type="ECO:0000256" key="7">
    <source>
        <dbReference type="ARBA" id="ARBA00022679"/>
    </source>
</evidence>
<dbReference type="SUPFAM" id="SSF158472">
    <property type="entry name" value="HAMP domain-like"/>
    <property type="match status" value="1"/>
</dbReference>
<gene>
    <name evidence="16" type="ORF">SH1V18_34290</name>
</gene>
<dbReference type="InterPro" id="IPR035965">
    <property type="entry name" value="PAS-like_dom_sf"/>
</dbReference>
<dbReference type="InterPro" id="IPR050351">
    <property type="entry name" value="BphY/WalK/GraS-like"/>
</dbReference>
<dbReference type="Pfam" id="PF02518">
    <property type="entry name" value="HATPase_c"/>
    <property type="match status" value="1"/>
</dbReference>
<dbReference type="CDD" id="cd00082">
    <property type="entry name" value="HisKA"/>
    <property type="match status" value="1"/>
</dbReference>
<dbReference type="EC" id="2.7.13.3" evidence="4"/>
<evidence type="ECO:0000256" key="11">
    <source>
        <dbReference type="ARBA" id="ARBA00023012"/>
    </source>
</evidence>
<dbReference type="CDD" id="cd06225">
    <property type="entry name" value="HAMP"/>
    <property type="match status" value="1"/>
</dbReference>
<sequence length="583" mass="66334">MQKKLMATYILIISLTIIIAVLFCWHMGNKYFKDTTLKYTETKGELLTDILANEAEKDRLDFSSFVDEYSSKSDVRLTIIDVDGTVVADSDEDFRIMDNHIYRKEVSSAIKGEIASNIRYSETIGAYYLYTAIPIDIKNFKGVLRLSLPLIEIRDIAVDMIIYVIYGILIGAVVAVIIAYIVTRKFMQPLEQLTKAAIKISEGNYNEKIYIRNKDETGKLAEAFNDMTVKLSLNMWKLEKRNHEFECVLSSMINGIIAVDEQYNVFLYNSKLGKILDIDTDIVGKSIYEIIRNTTIFNVLEKSIEQNEYIVDETVINDKIIRVYANPIFAPIRSSIKNMGTLLVIRDITDIKKLETMRSDFVSNVTHELNTPLTSIRGFVDTLKNGAIKDEKVASRFLDIIDIETERLTLLIQDILSLSAIENMEDEKNNNVNNMASIINEVIEILNPKIKDRKINVNIQVNDDITYNCNRNRIKQLIINLTDNAIKYTEKGHIDIICKESDASIIIEVSDTGIGIEEEHIPRLIERFYRVDKGRSRNMGGTGLGLSIVKHIVSLYNGKIEVDSIIGEGTTFRVLLPKKSSVK</sequence>
<evidence type="ECO:0000313" key="16">
    <source>
        <dbReference type="EMBL" id="GKX30949.1"/>
    </source>
</evidence>
<dbReference type="Gene3D" id="3.30.565.10">
    <property type="entry name" value="Histidine kinase-like ATPase, C-terminal domain"/>
    <property type="match status" value="1"/>
</dbReference>
<dbReference type="Gene3D" id="6.10.340.10">
    <property type="match status" value="1"/>
</dbReference>
<dbReference type="SUPFAM" id="SSF47384">
    <property type="entry name" value="Homodimeric domain of signal transducing histidine kinase"/>
    <property type="match status" value="1"/>
</dbReference>
<dbReference type="Gene3D" id="3.30.450.20">
    <property type="entry name" value="PAS domain"/>
    <property type="match status" value="1"/>
</dbReference>
<feature type="domain" description="HAMP" evidence="15">
    <location>
        <begin position="184"/>
        <end position="236"/>
    </location>
</feature>
<evidence type="ECO:0000256" key="13">
    <source>
        <dbReference type="SAM" id="Phobius"/>
    </source>
</evidence>
<dbReference type="InterPro" id="IPR036890">
    <property type="entry name" value="HATPase_C_sf"/>
</dbReference>
<keyword evidence="7" id="KW-0808">Transferase</keyword>
<evidence type="ECO:0000256" key="5">
    <source>
        <dbReference type="ARBA" id="ARBA00022475"/>
    </source>
</evidence>
<dbReference type="SMART" id="SM00387">
    <property type="entry name" value="HATPase_c"/>
    <property type="match status" value="1"/>
</dbReference>
<dbReference type="PROSITE" id="PS50109">
    <property type="entry name" value="HIS_KIN"/>
    <property type="match status" value="1"/>
</dbReference>
<dbReference type="InterPro" id="IPR005467">
    <property type="entry name" value="His_kinase_dom"/>
</dbReference>
<dbReference type="GO" id="GO:0004721">
    <property type="term" value="F:phosphoprotein phosphatase activity"/>
    <property type="evidence" value="ECO:0007669"/>
    <property type="project" value="TreeGrafter"/>
</dbReference>
<evidence type="ECO:0000256" key="8">
    <source>
        <dbReference type="ARBA" id="ARBA00022741"/>
    </source>
</evidence>
<dbReference type="SUPFAM" id="SSF55785">
    <property type="entry name" value="PYP-like sensor domain (PAS domain)"/>
    <property type="match status" value="1"/>
</dbReference>
<keyword evidence="12 13" id="KW-0472">Membrane</keyword>
<keyword evidence="6" id="KW-0597">Phosphoprotein</keyword>
<dbReference type="RefSeq" id="WP_281817543.1">
    <property type="nucleotide sequence ID" value="NZ_BRLB01000013.1"/>
</dbReference>
<keyword evidence="10" id="KW-0067">ATP-binding</keyword>
<dbReference type="PROSITE" id="PS50885">
    <property type="entry name" value="HAMP"/>
    <property type="match status" value="1"/>
</dbReference>
<dbReference type="FunFam" id="1.10.287.130:FF:000001">
    <property type="entry name" value="Two-component sensor histidine kinase"/>
    <property type="match status" value="1"/>
</dbReference>
<dbReference type="InterPro" id="IPR003594">
    <property type="entry name" value="HATPase_dom"/>
</dbReference>
<dbReference type="CDD" id="cd16922">
    <property type="entry name" value="HATPase_EvgS-ArcB-TorS-like"/>
    <property type="match status" value="1"/>
</dbReference>
<evidence type="ECO:0000259" key="15">
    <source>
        <dbReference type="PROSITE" id="PS50885"/>
    </source>
</evidence>
<accession>A0A9W6DHK3</accession>
<feature type="domain" description="Histidine kinase" evidence="14">
    <location>
        <begin position="364"/>
        <end position="580"/>
    </location>
</feature>
<name>A0A9W6DHK3_9FIRM</name>
<dbReference type="FunFam" id="3.30.565.10:FF:000023">
    <property type="entry name" value="PAS domain-containing sensor histidine kinase"/>
    <property type="match status" value="1"/>
</dbReference>
<dbReference type="EMBL" id="BRLB01000013">
    <property type="protein sequence ID" value="GKX30949.1"/>
    <property type="molecule type" value="Genomic_DNA"/>
</dbReference>
<dbReference type="InterPro" id="IPR004358">
    <property type="entry name" value="Sig_transdc_His_kin-like_C"/>
</dbReference>
<comment type="caution">
    <text evidence="16">The sequence shown here is derived from an EMBL/GenBank/DDBJ whole genome shotgun (WGS) entry which is preliminary data.</text>
</comment>
<evidence type="ECO:0000259" key="14">
    <source>
        <dbReference type="PROSITE" id="PS50109"/>
    </source>
</evidence>
<keyword evidence="8" id="KW-0547">Nucleotide-binding</keyword>
<dbReference type="InterPro" id="IPR003661">
    <property type="entry name" value="HisK_dim/P_dom"/>
</dbReference>
<evidence type="ECO:0000256" key="3">
    <source>
        <dbReference type="ARBA" id="ARBA00004314"/>
    </source>
</evidence>
<dbReference type="AlphaFoldDB" id="A0A9W6DHK3"/>
<keyword evidence="13" id="KW-1133">Transmembrane helix</keyword>
<dbReference type="SUPFAM" id="SSF55874">
    <property type="entry name" value="ATPase domain of HSP90 chaperone/DNA topoisomerase II/histidine kinase"/>
    <property type="match status" value="1"/>
</dbReference>
<dbReference type="Proteomes" id="UP001144256">
    <property type="component" value="Unassembled WGS sequence"/>
</dbReference>
<evidence type="ECO:0000256" key="12">
    <source>
        <dbReference type="ARBA" id="ARBA00023136"/>
    </source>
</evidence>
<comment type="subcellular location">
    <subcellularLocation>
        <location evidence="2">Cell membrane</location>
    </subcellularLocation>
    <subcellularLocation>
        <location evidence="3">Membrane raft</location>
        <topology evidence="3">Multi-pass membrane protein</topology>
    </subcellularLocation>
</comment>
<dbReference type="GO" id="GO:0045121">
    <property type="term" value="C:membrane raft"/>
    <property type="evidence" value="ECO:0007669"/>
    <property type="project" value="UniProtKB-SubCell"/>
</dbReference>
<proteinExistence type="predicted"/>
<evidence type="ECO:0000256" key="9">
    <source>
        <dbReference type="ARBA" id="ARBA00022777"/>
    </source>
</evidence>
<dbReference type="SMART" id="SM00304">
    <property type="entry name" value="HAMP"/>
    <property type="match status" value="1"/>
</dbReference>
<dbReference type="Pfam" id="PF00512">
    <property type="entry name" value="HisKA"/>
    <property type="match status" value="1"/>
</dbReference>
<evidence type="ECO:0000256" key="1">
    <source>
        <dbReference type="ARBA" id="ARBA00000085"/>
    </source>
</evidence>